<feature type="binding site" evidence="7">
    <location>
        <position position="401"/>
    </location>
    <ligand>
        <name>meso-2,6-diaminopimelate</name>
        <dbReference type="ChEBI" id="CHEBI:57791"/>
    </ligand>
</feature>
<dbReference type="NCBIfam" id="NF001126">
    <property type="entry name" value="PRK00139.1-4"/>
    <property type="match status" value="1"/>
</dbReference>
<evidence type="ECO:0000256" key="5">
    <source>
        <dbReference type="ARBA" id="ARBA00023306"/>
    </source>
</evidence>
<keyword evidence="7" id="KW-0963">Cytoplasm</keyword>
<feature type="domain" description="Mur ligase N-terminal catalytic" evidence="9">
    <location>
        <begin position="31"/>
        <end position="112"/>
    </location>
</feature>
<evidence type="ECO:0000313" key="13">
    <source>
        <dbReference type="Proteomes" id="UP000199657"/>
    </source>
</evidence>
<feature type="binding site" evidence="7">
    <location>
        <begin position="425"/>
        <end position="428"/>
    </location>
    <ligand>
        <name>meso-2,6-diaminopimelate</name>
        <dbReference type="ChEBI" id="CHEBI:57791"/>
    </ligand>
</feature>
<keyword evidence="5 7" id="KW-0131">Cell cycle</keyword>
<dbReference type="PANTHER" id="PTHR23135">
    <property type="entry name" value="MUR LIGASE FAMILY MEMBER"/>
    <property type="match status" value="1"/>
</dbReference>
<sequence>MSAAPEQAATATLDGVLAGVEGVPPVSGSAVRGITVDSRRVERGFVFAALRGARGHGLDHLDAALQQTPAAVLYDPATRDDADAAIRACADAGVPLVPVPALDARLGEIAARVHGEPASQLCCIGVTGTDGKTSVTQFLAGALQRAGEPCGLLGTLGYGFPEALVDTGMTTPDAAATQALLRELLDRGASHVAMEVSSHALVQHRVGGVVFDTAVLTNLGRDHLDYHGTAEAYADAKRRLFQSQGLRLAVLNLDDALGMRVGRELADAPVQVIGYSMDANASAEIICTSLKPHPDGLRMTVVTPVGRIDLDVPLLGRFNGANLLAVIGTLVGRGYEAARIEAALAGVCSVPGRMEPFPRAHGPLAVVDYAHTPGALQAALAALREHLQGRLWCVFGCGGDRDTGKRPLMAAAAERLADQLVITDDNPRGEDPDAIVSAISNGLRHPGAARIIRDRGEAIATALREAGPGDVVLIAGKGHETDQLTATGRHHFSDRETARHIQAGGGA</sequence>
<dbReference type="InterPro" id="IPR036565">
    <property type="entry name" value="Mur-like_cat_sf"/>
</dbReference>
<comment type="subcellular location">
    <subcellularLocation>
        <location evidence="7 8">Cytoplasm</location>
    </subcellularLocation>
</comment>
<feature type="binding site" evidence="7">
    <location>
        <position position="38"/>
    </location>
    <ligand>
        <name>UDP-N-acetyl-alpha-D-muramoyl-L-alanyl-D-glutamate</name>
        <dbReference type="ChEBI" id="CHEBI:83900"/>
    </ligand>
</feature>
<dbReference type="Pfam" id="PF01225">
    <property type="entry name" value="Mur_ligase"/>
    <property type="match status" value="1"/>
</dbReference>
<evidence type="ECO:0000313" key="12">
    <source>
        <dbReference type="EMBL" id="SEO74725.1"/>
    </source>
</evidence>
<dbReference type="AlphaFoldDB" id="A0A1H8S7W9"/>
<dbReference type="NCBIfam" id="TIGR01085">
    <property type="entry name" value="murE"/>
    <property type="match status" value="1"/>
</dbReference>
<dbReference type="GO" id="GO:0008765">
    <property type="term" value="F:UDP-N-acetylmuramoylalanyl-D-glutamate-2,6-diaminopimelate ligase activity"/>
    <property type="evidence" value="ECO:0007669"/>
    <property type="project" value="UniProtKB-UniRule"/>
</dbReference>
<dbReference type="GO" id="GO:0051301">
    <property type="term" value="P:cell division"/>
    <property type="evidence" value="ECO:0007669"/>
    <property type="project" value="UniProtKB-KW"/>
</dbReference>
<feature type="binding site" evidence="7">
    <location>
        <begin position="128"/>
        <end position="134"/>
    </location>
    <ligand>
        <name>ATP</name>
        <dbReference type="ChEBI" id="CHEBI:30616"/>
    </ligand>
</feature>
<evidence type="ECO:0000259" key="10">
    <source>
        <dbReference type="Pfam" id="PF02875"/>
    </source>
</evidence>
<dbReference type="EMBL" id="FOEG01000002">
    <property type="protein sequence ID" value="SEO74725.1"/>
    <property type="molecule type" value="Genomic_DNA"/>
</dbReference>
<feature type="binding site" evidence="7">
    <location>
        <position position="205"/>
    </location>
    <ligand>
        <name>UDP-N-acetyl-alpha-D-muramoyl-L-alanyl-D-glutamate</name>
        <dbReference type="ChEBI" id="CHEBI:83900"/>
    </ligand>
</feature>
<dbReference type="InterPro" id="IPR005761">
    <property type="entry name" value="UDP-N-AcMur-Glu-dNH2Pim_ligase"/>
</dbReference>
<organism evidence="12 13">
    <name type="scientific">Aquisalimonas asiatica</name>
    <dbReference type="NCBI Taxonomy" id="406100"/>
    <lineage>
        <taxon>Bacteria</taxon>
        <taxon>Pseudomonadati</taxon>
        <taxon>Pseudomonadota</taxon>
        <taxon>Gammaproteobacteria</taxon>
        <taxon>Chromatiales</taxon>
        <taxon>Ectothiorhodospiraceae</taxon>
        <taxon>Aquisalimonas</taxon>
    </lineage>
</organism>
<evidence type="ECO:0000256" key="7">
    <source>
        <dbReference type="HAMAP-Rule" id="MF_00208"/>
    </source>
</evidence>
<keyword evidence="4 7" id="KW-0573">Peptidoglycan synthesis</keyword>
<comment type="similarity">
    <text evidence="1 7">Belongs to the MurCDEF family. MurE subfamily.</text>
</comment>
<dbReference type="HAMAP" id="MF_00208">
    <property type="entry name" value="MurE"/>
    <property type="match status" value="1"/>
</dbReference>
<dbReference type="GO" id="GO:0000287">
    <property type="term" value="F:magnesium ion binding"/>
    <property type="evidence" value="ECO:0007669"/>
    <property type="project" value="UniProtKB-UniRule"/>
</dbReference>
<dbReference type="InterPro" id="IPR013221">
    <property type="entry name" value="Mur_ligase_cen"/>
</dbReference>
<comment type="caution">
    <text evidence="7">Lacks conserved residue(s) required for the propagation of feature annotation.</text>
</comment>
<keyword evidence="7" id="KW-0460">Magnesium</keyword>
<gene>
    <name evidence="7" type="primary">murE</name>
    <name evidence="12" type="ORF">SAMN04488052_102576</name>
</gene>
<keyword evidence="3 7" id="KW-0133">Cell shape</keyword>
<dbReference type="Pfam" id="PF08245">
    <property type="entry name" value="Mur_ligase_M"/>
    <property type="match status" value="1"/>
</dbReference>
<dbReference type="NCBIfam" id="NF001124">
    <property type="entry name" value="PRK00139.1-2"/>
    <property type="match status" value="1"/>
</dbReference>
<evidence type="ECO:0000256" key="6">
    <source>
        <dbReference type="ARBA" id="ARBA00023316"/>
    </source>
</evidence>
<feature type="short sequence motif" description="Meso-diaminopimelate recognition motif" evidence="7">
    <location>
        <begin position="425"/>
        <end position="428"/>
    </location>
</feature>
<dbReference type="SUPFAM" id="SSF63418">
    <property type="entry name" value="MurE/MurF N-terminal domain"/>
    <property type="match status" value="1"/>
</dbReference>
<dbReference type="UniPathway" id="UPA00219"/>
<comment type="PTM">
    <text evidence="7">Carboxylation is probably crucial for Mg(2+) binding and, consequently, for the gamma-phosphate positioning of ATP.</text>
</comment>
<dbReference type="GO" id="GO:0008360">
    <property type="term" value="P:regulation of cell shape"/>
    <property type="evidence" value="ECO:0007669"/>
    <property type="project" value="UniProtKB-KW"/>
</dbReference>
<keyword evidence="7 12" id="KW-0436">Ligase</keyword>
<dbReference type="SUPFAM" id="SSF53623">
    <property type="entry name" value="MurD-like peptide ligases, catalytic domain"/>
    <property type="match status" value="1"/>
</dbReference>
<keyword evidence="7" id="KW-0067">ATP-binding</keyword>
<comment type="cofactor">
    <cofactor evidence="7">
        <name>Mg(2+)</name>
        <dbReference type="ChEBI" id="CHEBI:18420"/>
    </cofactor>
</comment>
<keyword evidence="7" id="KW-0547">Nucleotide-binding</keyword>
<evidence type="ECO:0000256" key="4">
    <source>
        <dbReference type="ARBA" id="ARBA00022984"/>
    </source>
</evidence>
<evidence type="ECO:0000259" key="9">
    <source>
        <dbReference type="Pfam" id="PF01225"/>
    </source>
</evidence>
<protein>
    <recommendedName>
        <fullName evidence="7">UDP-N-acetylmuramoyl-L-alanyl-D-glutamate--2,6-diaminopimelate ligase</fullName>
        <ecNumber evidence="7">6.3.2.13</ecNumber>
    </recommendedName>
    <alternativeName>
        <fullName evidence="7">Meso-A2pm-adding enzyme</fullName>
    </alternativeName>
    <alternativeName>
        <fullName evidence="7">Meso-diaminopimelate-adding enzyme</fullName>
    </alternativeName>
    <alternativeName>
        <fullName evidence="7">UDP-MurNAc-L-Ala-D-Glu:meso-diaminopimelate ligase</fullName>
    </alternativeName>
    <alternativeName>
        <fullName evidence="7">UDP-MurNAc-tripeptide synthetase</fullName>
    </alternativeName>
    <alternativeName>
        <fullName evidence="7">UDP-N-acetylmuramyl-tripeptide synthetase</fullName>
    </alternativeName>
</protein>
<dbReference type="GO" id="GO:0009252">
    <property type="term" value="P:peptidoglycan biosynthetic process"/>
    <property type="evidence" value="ECO:0007669"/>
    <property type="project" value="UniProtKB-UniRule"/>
</dbReference>
<dbReference type="Proteomes" id="UP000199657">
    <property type="component" value="Unassembled WGS sequence"/>
</dbReference>
<feature type="domain" description="Mur ligase C-terminal" evidence="10">
    <location>
        <begin position="352"/>
        <end position="478"/>
    </location>
</feature>
<dbReference type="GO" id="GO:0071555">
    <property type="term" value="P:cell wall organization"/>
    <property type="evidence" value="ECO:0007669"/>
    <property type="project" value="UniProtKB-KW"/>
</dbReference>
<evidence type="ECO:0000256" key="3">
    <source>
        <dbReference type="ARBA" id="ARBA00022960"/>
    </source>
</evidence>
<comment type="pathway">
    <text evidence="7 8">Cell wall biogenesis; peptidoglycan biosynthesis.</text>
</comment>
<keyword evidence="13" id="KW-1185">Reference proteome</keyword>
<dbReference type="GO" id="GO:0005737">
    <property type="term" value="C:cytoplasm"/>
    <property type="evidence" value="ECO:0007669"/>
    <property type="project" value="UniProtKB-SubCell"/>
</dbReference>
<dbReference type="SUPFAM" id="SSF53244">
    <property type="entry name" value="MurD-like peptide ligases, peptide-binding domain"/>
    <property type="match status" value="1"/>
</dbReference>
<evidence type="ECO:0000256" key="8">
    <source>
        <dbReference type="RuleBase" id="RU004135"/>
    </source>
</evidence>
<name>A0A1H8S7W9_9GAMM</name>
<dbReference type="EC" id="6.3.2.13" evidence="7"/>
<dbReference type="STRING" id="406100.SAMN04488052_102576"/>
<accession>A0A1H8S7W9</accession>
<dbReference type="InterPro" id="IPR036615">
    <property type="entry name" value="Mur_ligase_C_dom_sf"/>
</dbReference>
<feature type="modified residue" description="N6-carboxylysine" evidence="7">
    <location>
        <position position="237"/>
    </location>
</feature>
<keyword evidence="2 7" id="KW-0132">Cell division</keyword>
<feature type="binding site" evidence="7">
    <location>
        <position position="203"/>
    </location>
    <ligand>
        <name>UDP-N-acetyl-alpha-D-muramoyl-L-alanyl-D-glutamate</name>
        <dbReference type="ChEBI" id="CHEBI:83900"/>
    </ligand>
</feature>
<feature type="binding site" evidence="7">
    <location>
        <begin position="170"/>
        <end position="171"/>
    </location>
    <ligand>
        <name>UDP-N-acetyl-alpha-D-muramoyl-L-alanyl-D-glutamate</name>
        <dbReference type="ChEBI" id="CHEBI:83900"/>
    </ligand>
</feature>
<comment type="catalytic activity">
    <reaction evidence="7">
        <text>UDP-N-acetyl-alpha-D-muramoyl-L-alanyl-D-glutamate + meso-2,6-diaminopimelate + ATP = UDP-N-acetyl-alpha-D-muramoyl-L-alanyl-gamma-D-glutamyl-meso-2,6-diaminopimelate + ADP + phosphate + H(+)</text>
        <dbReference type="Rhea" id="RHEA:23676"/>
        <dbReference type="ChEBI" id="CHEBI:15378"/>
        <dbReference type="ChEBI" id="CHEBI:30616"/>
        <dbReference type="ChEBI" id="CHEBI:43474"/>
        <dbReference type="ChEBI" id="CHEBI:57791"/>
        <dbReference type="ChEBI" id="CHEBI:83900"/>
        <dbReference type="ChEBI" id="CHEBI:83905"/>
        <dbReference type="ChEBI" id="CHEBI:456216"/>
        <dbReference type="EC" id="6.3.2.13"/>
    </reaction>
</comment>
<dbReference type="OrthoDB" id="9800958at2"/>
<dbReference type="Gene3D" id="3.40.1190.10">
    <property type="entry name" value="Mur-like, catalytic domain"/>
    <property type="match status" value="1"/>
</dbReference>
<feature type="binding site" evidence="7">
    <location>
        <position position="197"/>
    </location>
    <ligand>
        <name>UDP-N-acetyl-alpha-D-muramoyl-L-alanyl-D-glutamate</name>
        <dbReference type="ChEBI" id="CHEBI:83900"/>
    </ligand>
</feature>
<dbReference type="InterPro" id="IPR000713">
    <property type="entry name" value="Mur_ligase_N"/>
</dbReference>
<dbReference type="Gene3D" id="3.90.190.20">
    <property type="entry name" value="Mur ligase, C-terminal domain"/>
    <property type="match status" value="1"/>
</dbReference>
<evidence type="ECO:0000256" key="2">
    <source>
        <dbReference type="ARBA" id="ARBA00022618"/>
    </source>
</evidence>
<dbReference type="Gene3D" id="3.40.1390.10">
    <property type="entry name" value="MurE/MurF, N-terminal domain"/>
    <property type="match status" value="1"/>
</dbReference>
<feature type="domain" description="Mur ligase central" evidence="11">
    <location>
        <begin position="126"/>
        <end position="329"/>
    </location>
</feature>
<reference evidence="12 13" key="1">
    <citation type="submission" date="2016-10" db="EMBL/GenBank/DDBJ databases">
        <authorList>
            <person name="de Groot N.N."/>
        </authorList>
    </citation>
    <scope>NUCLEOTIDE SEQUENCE [LARGE SCALE GENOMIC DNA]</scope>
    <source>
        <strain evidence="12 13">CGMCC 1.6291</strain>
    </source>
</reference>
<dbReference type="PANTHER" id="PTHR23135:SF4">
    <property type="entry name" value="UDP-N-ACETYLMURAMOYL-L-ALANYL-D-GLUTAMATE--2,6-DIAMINOPIMELATE LIGASE MURE HOMOLOG, CHLOROPLASTIC"/>
    <property type="match status" value="1"/>
</dbReference>
<comment type="function">
    <text evidence="7">Catalyzes the addition of meso-diaminopimelic acid to the nucleotide precursor UDP-N-acetylmuramoyl-L-alanyl-D-glutamate (UMAG) in the biosynthesis of bacterial cell-wall peptidoglycan.</text>
</comment>
<feature type="binding site" evidence="7">
    <location>
        <position position="480"/>
    </location>
    <ligand>
        <name>meso-2,6-diaminopimelate</name>
        <dbReference type="ChEBI" id="CHEBI:57791"/>
    </ligand>
</feature>
<feature type="binding site" evidence="7">
    <location>
        <position position="476"/>
    </location>
    <ligand>
        <name>meso-2,6-diaminopimelate</name>
        <dbReference type="ChEBI" id="CHEBI:57791"/>
    </ligand>
</feature>
<proteinExistence type="inferred from homology"/>
<dbReference type="GO" id="GO:0005524">
    <property type="term" value="F:ATP binding"/>
    <property type="evidence" value="ECO:0007669"/>
    <property type="project" value="UniProtKB-UniRule"/>
</dbReference>
<dbReference type="RefSeq" id="WP_091641603.1">
    <property type="nucleotide sequence ID" value="NZ_FOEG01000002.1"/>
</dbReference>
<dbReference type="InterPro" id="IPR004101">
    <property type="entry name" value="Mur_ligase_C"/>
</dbReference>
<evidence type="ECO:0000256" key="1">
    <source>
        <dbReference type="ARBA" id="ARBA00005898"/>
    </source>
</evidence>
<dbReference type="Pfam" id="PF02875">
    <property type="entry name" value="Mur_ligase_C"/>
    <property type="match status" value="1"/>
</dbReference>
<keyword evidence="6 7" id="KW-0961">Cell wall biogenesis/degradation</keyword>
<dbReference type="InterPro" id="IPR035911">
    <property type="entry name" value="MurE/MurF_N"/>
</dbReference>
<evidence type="ECO:0000259" key="11">
    <source>
        <dbReference type="Pfam" id="PF08245"/>
    </source>
</evidence>